<dbReference type="GO" id="GO:0005654">
    <property type="term" value="C:nucleoplasm"/>
    <property type="evidence" value="ECO:0007669"/>
    <property type="project" value="Ensembl"/>
</dbReference>
<evidence type="ECO:0000256" key="7">
    <source>
        <dbReference type="ARBA" id="ARBA00022884"/>
    </source>
</evidence>
<comment type="subcellular location">
    <subcellularLocation>
        <location evidence="2">Cytoplasm</location>
    </subcellularLocation>
    <subcellularLocation>
        <location evidence="1">Nucleus</location>
    </subcellularLocation>
</comment>
<dbReference type="Ensembl" id="ENSSMRT00000029275.1">
    <property type="protein sequence ID" value="ENSSMRP00000025004.1"/>
    <property type="gene ID" value="ENSSMRG00000019333.1"/>
</dbReference>
<dbReference type="GO" id="GO:0043489">
    <property type="term" value="P:RNA stabilization"/>
    <property type="evidence" value="ECO:0007669"/>
    <property type="project" value="Ensembl"/>
</dbReference>
<evidence type="ECO:0000256" key="2">
    <source>
        <dbReference type="ARBA" id="ARBA00004496"/>
    </source>
</evidence>
<dbReference type="Gene3D" id="1.10.10.1440">
    <property type="entry name" value="PHAX RNA-binding domain"/>
    <property type="match status" value="1"/>
</dbReference>
<dbReference type="GO" id="GO:0006408">
    <property type="term" value="P:snRNA export from nucleus"/>
    <property type="evidence" value="ECO:0007669"/>
    <property type="project" value="Ensembl"/>
</dbReference>
<feature type="region of interest" description="Disordered" evidence="11">
    <location>
        <begin position="232"/>
        <end position="262"/>
    </location>
</feature>
<evidence type="ECO:0000259" key="12">
    <source>
        <dbReference type="Pfam" id="PF10258"/>
    </source>
</evidence>
<dbReference type="PANTHER" id="PTHR13135:SF0">
    <property type="entry name" value="PHOSPHORYLATED ADAPTER RNA EXPORT PROTEIN"/>
    <property type="match status" value="1"/>
</dbReference>
<dbReference type="FunFam" id="1.10.10.1440:FF:000001">
    <property type="entry name" value="phosphorylated adapter RNA export protein-like"/>
    <property type="match status" value="1"/>
</dbReference>
<evidence type="ECO:0000256" key="3">
    <source>
        <dbReference type="ARBA" id="ARBA00006094"/>
    </source>
</evidence>
<feature type="compositionally biased region" description="Acidic residues" evidence="11">
    <location>
        <begin position="113"/>
        <end position="125"/>
    </location>
</feature>
<keyword evidence="14" id="KW-1185">Reference proteome</keyword>
<dbReference type="Pfam" id="PF10258">
    <property type="entry name" value="PHAX_RNA-bd"/>
    <property type="match status" value="1"/>
</dbReference>
<evidence type="ECO:0000256" key="9">
    <source>
        <dbReference type="ARBA" id="ARBA00023242"/>
    </source>
</evidence>
<dbReference type="Proteomes" id="UP000694421">
    <property type="component" value="Unplaced"/>
</dbReference>
<evidence type="ECO:0000256" key="11">
    <source>
        <dbReference type="SAM" id="MobiDB-lite"/>
    </source>
</evidence>
<reference evidence="13" key="1">
    <citation type="submission" date="2025-08" db="UniProtKB">
        <authorList>
            <consortium name="Ensembl"/>
        </authorList>
    </citation>
    <scope>IDENTIFICATION</scope>
</reference>
<evidence type="ECO:0000256" key="6">
    <source>
        <dbReference type="ARBA" id="ARBA00022490"/>
    </source>
</evidence>
<dbReference type="GO" id="GO:0140262">
    <property type="term" value="F:mRNA cap binding complex binding"/>
    <property type="evidence" value="ECO:0007669"/>
    <property type="project" value="Ensembl"/>
</dbReference>
<evidence type="ECO:0000256" key="1">
    <source>
        <dbReference type="ARBA" id="ARBA00004123"/>
    </source>
</evidence>
<dbReference type="InterPro" id="IPR019385">
    <property type="entry name" value="PHAX_RNA-binding_domain"/>
</dbReference>
<dbReference type="PANTHER" id="PTHR13135">
    <property type="entry name" value="CYTOSOLIC RESINIFERATOXIN BINDING PROTEIN RBP-26"/>
    <property type="match status" value="1"/>
</dbReference>
<dbReference type="InterPro" id="IPR039047">
    <property type="entry name" value="PHAX"/>
</dbReference>
<dbReference type="GO" id="GO:1990904">
    <property type="term" value="C:ribonucleoprotein complex"/>
    <property type="evidence" value="ECO:0007669"/>
    <property type="project" value="Ensembl"/>
</dbReference>
<organism evidence="13 14">
    <name type="scientific">Salvator merianae</name>
    <name type="common">Argentine black and white tegu</name>
    <name type="synonym">Tupinambis merianae</name>
    <dbReference type="NCBI Taxonomy" id="96440"/>
    <lineage>
        <taxon>Eukaryota</taxon>
        <taxon>Metazoa</taxon>
        <taxon>Chordata</taxon>
        <taxon>Craniata</taxon>
        <taxon>Vertebrata</taxon>
        <taxon>Euteleostomi</taxon>
        <taxon>Lepidosauria</taxon>
        <taxon>Squamata</taxon>
        <taxon>Bifurcata</taxon>
        <taxon>Unidentata</taxon>
        <taxon>Episquamata</taxon>
        <taxon>Laterata</taxon>
        <taxon>Teiioidea</taxon>
        <taxon>Teiidae</taxon>
        <taxon>Salvator</taxon>
    </lineage>
</organism>
<feature type="compositionally biased region" description="Polar residues" evidence="11">
    <location>
        <begin position="86"/>
        <end position="108"/>
    </location>
</feature>
<evidence type="ECO:0000256" key="4">
    <source>
        <dbReference type="ARBA" id="ARBA00016856"/>
    </source>
</evidence>
<dbReference type="InterPro" id="IPR038092">
    <property type="entry name" value="PHAX_RNA-binding_sf"/>
</dbReference>
<dbReference type="GO" id="GO:0003723">
    <property type="term" value="F:RNA binding"/>
    <property type="evidence" value="ECO:0007669"/>
    <property type="project" value="UniProtKB-KW"/>
</dbReference>
<dbReference type="OMA" id="EEGCIKK"/>
<feature type="region of interest" description="Disordered" evidence="11">
    <location>
        <begin position="73"/>
        <end position="143"/>
    </location>
</feature>
<dbReference type="GeneTree" id="ENSGT00390000011084"/>
<evidence type="ECO:0000256" key="10">
    <source>
        <dbReference type="ARBA" id="ARBA00030834"/>
    </source>
</evidence>
<accession>A0A8D0E2P9</accession>
<sequence length="447" mass="50269">MGHVVCLCCCCVGTINHLFGVCGRGVRARARFSPPLHCLVEGAGKMALEVRGMDQDVEDGEVSDSDCEMPVSAVARSPPQKHHDSNTSARHFASSSSPYTPSVLYRTTKSVDSSDESCSDSDEDSSLWKRKRQKCSNLPAPKSDPTLFGQIPQKPVTVGGKKINNIWCTVIQEQNQDEVASELGILGMEGSIDRSRASESYNYLLAQKLMKEGEQEVVETLDKELDEYMQDDKKTVQKEEEEEENGQGLLKRKRPVKDRLGDRQEMNYKGRYEITEDDPEEKVADEIAYRLCEPKKELITRVVKIIGKKKSIELLMETAEVEQNGGLFIVSGTRRRTPGGVFLNLLKNTPSITGEQIKEIFYIENQKEWENRKAAKKRRIQVLGKKMKKAIKGLNLQEYDDASRETFASDTNEALASLDDLQEGHAEMKLDPEDAIEIDNTHDLDIF</sequence>
<name>A0A8D0E2P9_SALMN</name>
<dbReference type="GO" id="GO:0015031">
    <property type="term" value="P:protein transport"/>
    <property type="evidence" value="ECO:0007669"/>
    <property type="project" value="UniProtKB-KW"/>
</dbReference>
<keyword evidence="7" id="KW-0694">RNA-binding</keyword>
<evidence type="ECO:0000313" key="13">
    <source>
        <dbReference type="Ensembl" id="ENSSMRP00000025004.1"/>
    </source>
</evidence>
<keyword evidence="6" id="KW-0963">Cytoplasm</keyword>
<protein>
    <recommendedName>
        <fullName evidence="4">Phosphorylated adapter RNA export protein</fullName>
    </recommendedName>
    <alternativeName>
        <fullName evidence="10">RNA U small nuclear RNA export adapter protein</fullName>
    </alternativeName>
</protein>
<evidence type="ECO:0000313" key="14">
    <source>
        <dbReference type="Proteomes" id="UP000694421"/>
    </source>
</evidence>
<evidence type="ECO:0000256" key="5">
    <source>
        <dbReference type="ARBA" id="ARBA00022448"/>
    </source>
</evidence>
<reference evidence="13" key="2">
    <citation type="submission" date="2025-09" db="UniProtKB">
        <authorList>
            <consortium name="Ensembl"/>
        </authorList>
    </citation>
    <scope>IDENTIFICATION</scope>
</reference>
<keyword evidence="8" id="KW-0653">Protein transport</keyword>
<comment type="similarity">
    <text evidence="3">Belongs to the PHAX family.</text>
</comment>
<dbReference type="AlphaFoldDB" id="A0A8D0E2P9"/>
<keyword evidence="9" id="KW-0539">Nucleus</keyword>
<feature type="domain" description="Phosphorylated adapter RNA export protein RNA-binding" evidence="12">
    <location>
        <begin position="283"/>
        <end position="366"/>
    </location>
</feature>
<keyword evidence="5" id="KW-0813">Transport</keyword>
<dbReference type="GO" id="GO:0005737">
    <property type="term" value="C:cytoplasm"/>
    <property type="evidence" value="ECO:0007669"/>
    <property type="project" value="UniProtKB-SubCell"/>
</dbReference>
<evidence type="ECO:0000256" key="8">
    <source>
        <dbReference type="ARBA" id="ARBA00022927"/>
    </source>
</evidence>
<proteinExistence type="inferred from homology"/>